<evidence type="ECO:0008006" key="3">
    <source>
        <dbReference type="Google" id="ProtNLM"/>
    </source>
</evidence>
<gene>
    <name evidence="1" type="ORF">II3_01077</name>
</gene>
<comment type="caution">
    <text evidence="1">The sequence shown here is derived from an EMBL/GenBank/DDBJ whole genome shotgun (WGS) entry which is preliminary data.</text>
</comment>
<name>J8FPV4_BACCE</name>
<dbReference type="Proteomes" id="UP000006997">
    <property type="component" value="Unassembled WGS sequence"/>
</dbReference>
<evidence type="ECO:0000313" key="2">
    <source>
        <dbReference type="Proteomes" id="UP000006997"/>
    </source>
</evidence>
<organism evidence="1 2">
    <name type="scientific">Bacillus cereus MC67</name>
    <dbReference type="NCBI Taxonomy" id="1053219"/>
    <lineage>
        <taxon>Bacteria</taxon>
        <taxon>Bacillati</taxon>
        <taxon>Bacillota</taxon>
        <taxon>Bacilli</taxon>
        <taxon>Bacillales</taxon>
        <taxon>Bacillaceae</taxon>
        <taxon>Bacillus</taxon>
        <taxon>Bacillus cereus group</taxon>
    </lineage>
</organism>
<accession>J8FPV4</accession>
<proteinExistence type="predicted"/>
<protein>
    <recommendedName>
        <fullName evidence="3">Type I restriction enzyme R protein N-terminal domain-containing protein</fullName>
    </recommendedName>
</protein>
<dbReference type="EMBL" id="AHEN01000008">
    <property type="protein sequence ID" value="EJR03160.1"/>
    <property type="molecule type" value="Genomic_DNA"/>
</dbReference>
<reference evidence="1 2" key="1">
    <citation type="submission" date="2012-04" db="EMBL/GenBank/DDBJ databases">
        <title>The Genome Sequence of Bacillus cereus MC67.</title>
        <authorList>
            <consortium name="The Broad Institute Genome Sequencing Platform"/>
            <consortium name="The Broad Institute Genome Sequencing Center for Infectious Disease"/>
            <person name="Feldgarden M."/>
            <person name="Van der Auwera G.A."/>
            <person name="Mahillon J."/>
            <person name="Duprez V."/>
            <person name="Timmery S."/>
            <person name="Mattelet C."/>
            <person name="Dierick K."/>
            <person name="Sun M."/>
            <person name="Yu Z."/>
            <person name="Zhu L."/>
            <person name="Hu X."/>
            <person name="Shank E.B."/>
            <person name="Swiecicka I."/>
            <person name="Hansen B.M."/>
            <person name="Andrup L."/>
            <person name="Young S.K."/>
            <person name="Zeng Q."/>
            <person name="Gargeya S."/>
            <person name="Fitzgerald M."/>
            <person name="Haas B."/>
            <person name="Abouelleil A."/>
            <person name="Alvarado L."/>
            <person name="Arachchi H.M."/>
            <person name="Berlin A."/>
            <person name="Chapman S.B."/>
            <person name="Goldberg J."/>
            <person name="Griggs A."/>
            <person name="Gujja S."/>
            <person name="Hansen M."/>
            <person name="Howarth C."/>
            <person name="Imamovic A."/>
            <person name="Larimer J."/>
            <person name="McCowen C."/>
            <person name="Montmayeur A."/>
            <person name="Murphy C."/>
            <person name="Neiman D."/>
            <person name="Pearson M."/>
            <person name="Priest M."/>
            <person name="Roberts A."/>
            <person name="Saif S."/>
            <person name="Shea T."/>
            <person name="Sisk P."/>
            <person name="Sykes S."/>
            <person name="Wortman J."/>
            <person name="Nusbaum C."/>
            <person name="Birren B."/>
        </authorList>
    </citation>
    <scope>NUCLEOTIDE SEQUENCE [LARGE SCALE GENOMIC DNA]</scope>
    <source>
        <strain evidence="1 2">MC67</strain>
    </source>
</reference>
<dbReference type="HOGENOM" id="CLU_1406262_0_0_9"/>
<dbReference type="RefSeq" id="WP_002158786.1">
    <property type="nucleotide sequence ID" value="NZ_JH792113.1"/>
</dbReference>
<evidence type="ECO:0000313" key="1">
    <source>
        <dbReference type="EMBL" id="EJR03160.1"/>
    </source>
</evidence>
<sequence>MDELIKDIIYSSIKNLFQNQPDIFVNTRYTNFTEWNLNYHLSNEIAKYIFWLNVDLDVSKRNYNNRRPDIIFHKRRTNSLNYLVVELKKSENDNQSDICKLKEDWMREPLNYRYGAYINIWGKDNFKAIVLINGERQEVNDSCKYIPVPSVSKILLTEYNIFTSNIIQKKMKANLLDNLILETYERRSLNYKK</sequence>
<dbReference type="AlphaFoldDB" id="J8FPV4"/>
<dbReference type="PATRIC" id="fig|1053219.3.peg.1099"/>